<dbReference type="EMBL" id="CAJNIZ010043965">
    <property type="protein sequence ID" value="CAE7674034.1"/>
    <property type="molecule type" value="Genomic_DNA"/>
</dbReference>
<proteinExistence type="predicted"/>
<keyword evidence="3 5" id="KW-1133">Transmembrane helix</keyword>
<dbReference type="PANTHER" id="PTHR46726">
    <property type="entry name" value="TWO PORE CHANNEL 3"/>
    <property type="match status" value="1"/>
</dbReference>
<dbReference type="SUPFAM" id="SSF81324">
    <property type="entry name" value="Voltage-gated potassium channels"/>
    <property type="match status" value="1"/>
</dbReference>
<evidence type="ECO:0000256" key="4">
    <source>
        <dbReference type="ARBA" id="ARBA00023136"/>
    </source>
</evidence>
<evidence type="ECO:0000313" key="7">
    <source>
        <dbReference type="EMBL" id="CAE7674034.1"/>
    </source>
</evidence>
<dbReference type="GO" id="GO:0005216">
    <property type="term" value="F:monoatomic ion channel activity"/>
    <property type="evidence" value="ECO:0007669"/>
    <property type="project" value="InterPro"/>
</dbReference>
<reference evidence="7" key="1">
    <citation type="submission" date="2021-02" db="EMBL/GenBank/DDBJ databases">
        <authorList>
            <person name="Dougan E. K."/>
            <person name="Rhodes N."/>
            <person name="Thang M."/>
            <person name="Chan C."/>
        </authorList>
    </citation>
    <scope>NUCLEOTIDE SEQUENCE</scope>
</reference>
<evidence type="ECO:0000256" key="5">
    <source>
        <dbReference type="SAM" id="Phobius"/>
    </source>
</evidence>
<keyword evidence="2 5" id="KW-0812">Transmembrane</keyword>
<dbReference type="Pfam" id="PF00520">
    <property type="entry name" value="Ion_trans"/>
    <property type="match status" value="1"/>
</dbReference>
<evidence type="ECO:0000256" key="3">
    <source>
        <dbReference type="ARBA" id="ARBA00022989"/>
    </source>
</evidence>
<dbReference type="InterPro" id="IPR027359">
    <property type="entry name" value="Volt_channel_dom_sf"/>
</dbReference>
<gene>
    <name evidence="7" type="primary">cac</name>
    <name evidence="7" type="ORF">SPIL2461_LOCUS18649</name>
</gene>
<dbReference type="OrthoDB" id="422639at2759"/>
<protein>
    <submittedName>
        <fullName evidence="7">Cac protein</fullName>
    </submittedName>
</protein>
<feature type="non-terminal residue" evidence="7">
    <location>
        <position position="1"/>
    </location>
</feature>
<organism evidence="7 8">
    <name type="scientific">Symbiodinium pilosum</name>
    <name type="common">Dinoflagellate</name>
    <dbReference type="NCBI Taxonomy" id="2952"/>
    <lineage>
        <taxon>Eukaryota</taxon>
        <taxon>Sar</taxon>
        <taxon>Alveolata</taxon>
        <taxon>Dinophyceae</taxon>
        <taxon>Suessiales</taxon>
        <taxon>Symbiodiniaceae</taxon>
        <taxon>Symbiodinium</taxon>
    </lineage>
</organism>
<evidence type="ECO:0000313" key="8">
    <source>
        <dbReference type="Proteomes" id="UP000649617"/>
    </source>
</evidence>
<name>A0A812WBF4_SYMPI</name>
<dbReference type="Proteomes" id="UP000649617">
    <property type="component" value="Unassembled WGS sequence"/>
</dbReference>
<feature type="transmembrane region" description="Helical" evidence="5">
    <location>
        <begin position="163"/>
        <end position="186"/>
    </location>
</feature>
<accession>A0A812WBF4</accession>
<feature type="transmembrane region" description="Helical" evidence="5">
    <location>
        <begin position="294"/>
        <end position="316"/>
    </location>
</feature>
<evidence type="ECO:0000256" key="2">
    <source>
        <dbReference type="ARBA" id="ARBA00022692"/>
    </source>
</evidence>
<keyword evidence="8" id="KW-1185">Reference proteome</keyword>
<comment type="subcellular location">
    <subcellularLocation>
        <location evidence="1">Membrane</location>
        <topology evidence="1">Multi-pass membrane protein</topology>
    </subcellularLocation>
</comment>
<sequence>MLVGGVVAREEKIKSITPQPKTLLKLHKMFRVRDEAAKVVMARDLASALKATLHKNKHLNVPLEQPQLEEVMHKLRDVHGEVFGDVVHARKSHAGPSIMPWKGFLNCLLLQKLPDYASGQLALRLFTIQKCLLGDDCPSNMTSQVIMQAYEQVKKPVTSWERFVLIVTAISTLLIACSFIATGVSLDYAPNWAGWFYVDTGFAVLFMFEVFIKMFCLGPRKYFCGPERVWNIFDTILSSGAAGEIVYQVAIRGASTPSRIALTIRVLRLARVSFYMRLINTPLLTELSNIVQGFIIAVPSLFWVMLTLLVIVYVSAL</sequence>
<dbReference type="AlphaFoldDB" id="A0A812WBF4"/>
<dbReference type="PANTHER" id="PTHR46726:SF1">
    <property type="entry name" value="TWO-PORE CALCIUM CHANNEL 3"/>
    <property type="match status" value="1"/>
</dbReference>
<keyword evidence="4 5" id="KW-0472">Membrane</keyword>
<evidence type="ECO:0000256" key="1">
    <source>
        <dbReference type="ARBA" id="ARBA00004141"/>
    </source>
</evidence>
<dbReference type="InterPro" id="IPR005821">
    <property type="entry name" value="Ion_trans_dom"/>
</dbReference>
<dbReference type="GO" id="GO:0016020">
    <property type="term" value="C:membrane"/>
    <property type="evidence" value="ECO:0007669"/>
    <property type="project" value="UniProtKB-SubCell"/>
</dbReference>
<evidence type="ECO:0000259" key="6">
    <source>
        <dbReference type="Pfam" id="PF00520"/>
    </source>
</evidence>
<feature type="transmembrane region" description="Helical" evidence="5">
    <location>
        <begin position="192"/>
        <end position="212"/>
    </location>
</feature>
<dbReference type="Gene3D" id="1.20.120.350">
    <property type="entry name" value="Voltage-gated potassium channels. Chain C"/>
    <property type="match status" value="1"/>
</dbReference>
<feature type="domain" description="Ion transport" evidence="6">
    <location>
        <begin position="159"/>
        <end position="316"/>
    </location>
</feature>
<comment type="caution">
    <text evidence="7">The sequence shown here is derived from an EMBL/GenBank/DDBJ whole genome shotgun (WGS) entry which is preliminary data.</text>
</comment>